<feature type="compositionally biased region" description="Low complexity" evidence="1">
    <location>
        <begin position="141"/>
        <end position="152"/>
    </location>
</feature>
<proteinExistence type="predicted"/>
<dbReference type="AlphaFoldDB" id="A0A4Y7S0W3"/>
<keyword evidence="3" id="KW-1185">Reference proteome</keyword>
<feature type="compositionally biased region" description="Pro residues" evidence="1">
    <location>
        <begin position="10"/>
        <end position="25"/>
    </location>
</feature>
<evidence type="ECO:0000313" key="2">
    <source>
        <dbReference type="EMBL" id="TEB14701.1"/>
    </source>
</evidence>
<organism evidence="2 3">
    <name type="scientific">Coprinellus micaceus</name>
    <name type="common">Glistening ink-cap mushroom</name>
    <name type="synonym">Coprinus micaceus</name>
    <dbReference type="NCBI Taxonomy" id="71717"/>
    <lineage>
        <taxon>Eukaryota</taxon>
        <taxon>Fungi</taxon>
        <taxon>Dikarya</taxon>
        <taxon>Basidiomycota</taxon>
        <taxon>Agaricomycotina</taxon>
        <taxon>Agaricomycetes</taxon>
        <taxon>Agaricomycetidae</taxon>
        <taxon>Agaricales</taxon>
        <taxon>Agaricineae</taxon>
        <taxon>Psathyrellaceae</taxon>
        <taxon>Coprinellus</taxon>
    </lineage>
</organism>
<feature type="region of interest" description="Disordered" evidence="1">
    <location>
        <begin position="125"/>
        <end position="152"/>
    </location>
</feature>
<sequence>MDPDQGAPMPTCPPRRSPPTPPPILPVSFDRQAKRCPRSSGEYTRSWTPAYASHLEIDRATRGLSSVPPSQTPLRQPPPVSLSLTAYQDRLYPKTPPRFRFLRTARYGIHAWPWLRVAPSFSSTISNDHRPPTATYPSCTAPAPAYPARPSA</sequence>
<reference evidence="2 3" key="1">
    <citation type="journal article" date="2019" name="Nat. Ecol. Evol.">
        <title>Megaphylogeny resolves global patterns of mushroom evolution.</title>
        <authorList>
            <person name="Varga T."/>
            <person name="Krizsan K."/>
            <person name="Foldi C."/>
            <person name="Dima B."/>
            <person name="Sanchez-Garcia M."/>
            <person name="Sanchez-Ramirez S."/>
            <person name="Szollosi G.J."/>
            <person name="Szarkandi J.G."/>
            <person name="Papp V."/>
            <person name="Albert L."/>
            <person name="Andreopoulos W."/>
            <person name="Angelini C."/>
            <person name="Antonin V."/>
            <person name="Barry K.W."/>
            <person name="Bougher N.L."/>
            <person name="Buchanan P."/>
            <person name="Buyck B."/>
            <person name="Bense V."/>
            <person name="Catcheside P."/>
            <person name="Chovatia M."/>
            <person name="Cooper J."/>
            <person name="Damon W."/>
            <person name="Desjardin D."/>
            <person name="Finy P."/>
            <person name="Geml J."/>
            <person name="Haridas S."/>
            <person name="Hughes K."/>
            <person name="Justo A."/>
            <person name="Karasinski D."/>
            <person name="Kautmanova I."/>
            <person name="Kiss B."/>
            <person name="Kocsube S."/>
            <person name="Kotiranta H."/>
            <person name="LaButti K.M."/>
            <person name="Lechner B.E."/>
            <person name="Liimatainen K."/>
            <person name="Lipzen A."/>
            <person name="Lukacs Z."/>
            <person name="Mihaltcheva S."/>
            <person name="Morgado L.N."/>
            <person name="Niskanen T."/>
            <person name="Noordeloos M.E."/>
            <person name="Ohm R.A."/>
            <person name="Ortiz-Santana B."/>
            <person name="Ovrebo C."/>
            <person name="Racz N."/>
            <person name="Riley R."/>
            <person name="Savchenko A."/>
            <person name="Shiryaev A."/>
            <person name="Soop K."/>
            <person name="Spirin V."/>
            <person name="Szebenyi C."/>
            <person name="Tomsovsky M."/>
            <person name="Tulloss R.E."/>
            <person name="Uehling J."/>
            <person name="Grigoriev I.V."/>
            <person name="Vagvolgyi C."/>
            <person name="Papp T."/>
            <person name="Martin F.M."/>
            <person name="Miettinen O."/>
            <person name="Hibbett D.S."/>
            <person name="Nagy L.G."/>
        </authorList>
    </citation>
    <scope>NUCLEOTIDE SEQUENCE [LARGE SCALE GENOMIC DNA]</scope>
    <source>
        <strain evidence="2 3">FP101781</strain>
    </source>
</reference>
<evidence type="ECO:0000313" key="3">
    <source>
        <dbReference type="Proteomes" id="UP000298030"/>
    </source>
</evidence>
<protein>
    <submittedName>
        <fullName evidence="2">Uncharacterized protein</fullName>
    </submittedName>
</protein>
<dbReference type="Proteomes" id="UP000298030">
    <property type="component" value="Unassembled WGS sequence"/>
</dbReference>
<evidence type="ECO:0000256" key="1">
    <source>
        <dbReference type="SAM" id="MobiDB-lite"/>
    </source>
</evidence>
<gene>
    <name evidence="2" type="ORF">FA13DRAFT_868169</name>
</gene>
<comment type="caution">
    <text evidence="2">The sequence shown here is derived from an EMBL/GenBank/DDBJ whole genome shotgun (WGS) entry which is preliminary data.</text>
</comment>
<feature type="region of interest" description="Disordered" evidence="1">
    <location>
        <begin position="1"/>
        <end position="44"/>
    </location>
</feature>
<accession>A0A4Y7S0W3</accession>
<name>A0A4Y7S0W3_COPMI</name>
<dbReference type="EMBL" id="QPFP01000381">
    <property type="protein sequence ID" value="TEB14701.1"/>
    <property type="molecule type" value="Genomic_DNA"/>
</dbReference>
<feature type="region of interest" description="Disordered" evidence="1">
    <location>
        <begin position="61"/>
        <end position="80"/>
    </location>
</feature>